<name>A0AAV6SM03_SOLSE</name>
<feature type="compositionally biased region" description="Basic and acidic residues" evidence="1">
    <location>
        <begin position="1643"/>
        <end position="1686"/>
    </location>
</feature>
<feature type="region of interest" description="Disordered" evidence="1">
    <location>
        <begin position="179"/>
        <end position="275"/>
    </location>
</feature>
<feature type="compositionally biased region" description="Basic and acidic residues" evidence="1">
    <location>
        <begin position="1997"/>
        <end position="2006"/>
    </location>
</feature>
<feature type="compositionally biased region" description="Low complexity" evidence="1">
    <location>
        <begin position="1091"/>
        <end position="1104"/>
    </location>
</feature>
<feature type="compositionally biased region" description="Polar residues" evidence="1">
    <location>
        <begin position="381"/>
        <end position="411"/>
    </location>
</feature>
<feature type="compositionally biased region" description="Polar residues" evidence="1">
    <location>
        <begin position="1977"/>
        <end position="1988"/>
    </location>
</feature>
<dbReference type="Proteomes" id="UP000693946">
    <property type="component" value="Linkage Group LG12"/>
</dbReference>
<dbReference type="EMBL" id="JAGKHQ010000004">
    <property type="protein sequence ID" value="KAG7517426.1"/>
    <property type="molecule type" value="Genomic_DNA"/>
</dbReference>
<feature type="compositionally biased region" description="Low complexity" evidence="1">
    <location>
        <begin position="839"/>
        <end position="850"/>
    </location>
</feature>
<feature type="compositionally biased region" description="Polar residues" evidence="1">
    <location>
        <begin position="2388"/>
        <end position="2401"/>
    </location>
</feature>
<keyword evidence="4" id="KW-1185">Reference proteome</keyword>
<feature type="compositionally biased region" description="Low complexity" evidence="1">
    <location>
        <begin position="2331"/>
        <end position="2344"/>
    </location>
</feature>
<feature type="compositionally biased region" description="Polar residues" evidence="1">
    <location>
        <begin position="2252"/>
        <end position="2270"/>
    </location>
</feature>
<feature type="compositionally biased region" description="Pro residues" evidence="1">
    <location>
        <begin position="2593"/>
        <end position="2610"/>
    </location>
</feature>
<reference evidence="3 4" key="1">
    <citation type="journal article" date="2021" name="Sci. Rep.">
        <title>Chromosome anchoring in Senegalese sole (Solea senegalensis) reveals sex-associated markers and genome rearrangements in flatfish.</title>
        <authorList>
            <person name="Guerrero-Cozar I."/>
            <person name="Gomez-Garrido J."/>
            <person name="Berbel C."/>
            <person name="Martinez-Blanch J.F."/>
            <person name="Alioto T."/>
            <person name="Claros M.G."/>
            <person name="Gagnaire P.A."/>
            <person name="Manchado M."/>
        </authorList>
    </citation>
    <scope>NUCLEOTIDE SEQUENCE [LARGE SCALE GENOMIC DNA]</scope>
    <source>
        <strain evidence="3">Sse05_10M</strain>
    </source>
</reference>
<feature type="region of interest" description="Disordered" evidence="1">
    <location>
        <begin position="2252"/>
        <end position="2514"/>
    </location>
</feature>
<feature type="compositionally biased region" description="Basic and acidic residues" evidence="1">
    <location>
        <begin position="1391"/>
        <end position="1400"/>
    </location>
</feature>
<feature type="compositionally biased region" description="Low complexity" evidence="1">
    <location>
        <begin position="2495"/>
        <end position="2514"/>
    </location>
</feature>
<feature type="region of interest" description="Disordered" evidence="1">
    <location>
        <begin position="94"/>
        <end position="123"/>
    </location>
</feature>
<evidence type="ECO:0000259" key="2">
    <source>
        <dbReference type="Pfam" id="PF15232"/>
    </source>
</evidence>
<gene>
    <name evidence="3" type="ORF">JOB18_007385</name>
</gene>
<feature type="compositionally biased region" description="Low complexity" evidence="1">
    <location>
        <begin position="253"/>
        <end position="270"/>
    </location>
</feature>
<feature type="region of interest" description="Disordered" evidence="1">
    <location>
        <begin position="981"/>
        <end position="1039"/>
    </location>
</feature>
<feature type="compositionally biased region" description="Polar residues" evidence="1">
    <location>
        <begin position="1371"/>
        <end position="1385"/>
    </location>
</feature>
<feature type="region of interest" description="Disordered" evidence="1">
    <location>
        <begin position="2057"/>
        <end position="2106"/>
    </location>
</feature>
<feature type="compositionally biased region" description="Basic and acidic residues" evidence="1">
    <location>
        <begin position="981"/>
        <end position="997"/>
    </location>
</feature>
<feature type="compositionally biased region" description="Basic and acidic residues" evidence="1">
    <location>
        <begin position="2277"/>
        <end position="2287"/>
    </location>
</feature>
<feature type="compositionally biased region" description="Polar residues" evidence="1">
    <location>
        <begin position="183"/>
        <end position="196"/>
    </location>
</feature>
<organism evidence="3 4">
    <name type="scientific">Solea senegalensis</name>
    <name type="common">Senegalese sole</name>
    <dbReference type="NCBI Taxonomy" id="28829"/>
    <lineage>
        <taxon>Eukaryota</taxon>
        <taxon>Metazoa</taxon>
        <taxon>Chordata</taxon>
        <taxon>Craniata</taxon>
        <taxon>Vertebrata</taxon>
        <taxon>Euteleostomi</taxon>
        <taxon>Actinopterygii</taxon>
        <taxon>Neopterygii</taxon>
        <taxon>Teleostei</taxon>
        <taxon>Neoteleostei</taxon>
        <taxon>Acanthomorphata</taxon>
        <taxon>Carangaria</taxon>
        <taxon>Pleuronectiformes</taxon>
        <taxon>Pleuronectoidei</taxon>
        <taxon>Soleidae</taxon>
        <taxon>Solea</taxon>
    </lineage>
</organism>
<feature type="compositionally biased region" description="Polar residues" evidence="1">
    <location>
        <begin position="2624"/>
        <end position="2635"/>
    </location>
</feature>
<dbReference type="GO" id="GO:0005654">
    <property type="term" value="C:nucleoplasm"/>
    <property type="evidence" value="ECO:0007669"/>
    <property type="project" value="TreeGrafter"/>
</dbReference>
<feature type="compositionally biased region" description="Low complexity" evidence="1">
    <location>
        <begin position="638"/>
        <end position="650"/>
    </location>
</feature>
<feature type="compositionally biased region" description="Low complexity" evidence="1">
    <location>
        <begin position="1938"/>
        <end position="1950"/>
    </location>
</feature>
<feature type="compositionally biased region" description="Low complexity" evidence="1">
    <location>
        <begin position="1409"/>
        <end position="1426"/>
    </location>
</feature>
<feature type="region of interest" description="Disordered" evidence="1">
    <location>
        <begin position="1924"/>
        <end position="2041"/>
    </location>
</feature>
<feature type="compositionally biased region" description="Low complexity" evidence="1">
    <location>
        <begin position="2167"/>
        <end position="2177"/>
    </location>
</feature>
<evidence type="ECO:0000313" key="4">
    <source>
        <dbReference type="Proteomes" id="UP000693946"/>
    </source>
</evidence>
<feature type="region of interest" description="Disordered" evidence="1">
    <location>
        <begin position="1063"/>
        <end position="1107"/>
    </location>
</feature>
<feature type="region of interest" description="Disordered" evidence="1">
    <location>
        <begin position="2133"/>
        <end position="2186"/>
    </location>
</feature>
<feature type="region of interest" description="Disordered" evidence="1">
    <location>
        <begin position="443"/>
        <end position="474"/>
    </location>
</feature>
<dbReference type="PANTHER" id="PTHR33775:SF1">
    <property type="entry name" value="PROLINE-RICH BASIC PROTEIN 1"/>
    <property type="match status" value="1"/>
</dbReference>
<feature type="region of interest" description="Disordered" evidence="1">
    <location>
        <begin position="1227"/>
        <end position="1312"/>
    </location>
</feature>
<feature type="compositionally biased region" description="Polar residues" evidence="1">
    <location>
        <begin position="685"/>
        <end position="703"/>
    </location>
</feature>
<feature type="compositionally biased region" description="Polar residues" evidence="1">
    <location>
        <begin position="735"/>
        <end position="755"/>
    </location>
</feature>
<feature type="compositionally biased region" description="Pro residues" evidence="1">
    <location>
        <begin position="2417"/>
        <end position="2426"/>
    </location>
</feature>
<dbReference type="InterPro" id="IPR027838">
    <property type="entry name" value="DUF4585"/>
</dbReference>
<feature type="compositionally biased region" description="Polar residues" evidence="1">
    <location>
        <begin position="325"/>
        <end position="334"/>
    </location>
</feature>
<sequence length="2688" mass="295126">MDSWTLQGDSYSFLRSAPRTFSLCHRDGTPNHVEIFDIINVPTQRSAISETTCLCDIFGDDCESPSVSSSPAVGSFVPSQREVDGTAAAASLVDDLNDSSGSYHTAPGSSEGEEGFEDSQERLHSPLLLSSSSERCQSEGEGLSSQHTNIFEETSPDLEEKIKSPLPTLVAACPPSEVLNIGERTSSPGHKSPYTTSPEERVSPLSSSSVKKRHSSSSSSSSPNPRQAHSEAEIERITPILIDRYNSHHSLTSSPVSEPRNSVRSSSSESLNIQFSSDSQLAQNPLEQINSYFNQHSSPSPEPTSKDLSVDLTESLRSRGILSSPLPTEVSTELSRSRETLVSPDTQALSPFSELRGRVSLPDLFSRGSTPDEASPCSRELISTPSSGRIDTPSTPDSKNRNSVEASSRVSTPAPRYTPPSPVISIPTSPGLVEISVSRELGQTASSPGLLSVVSPAETRTPSISPSPKLRQEEFTPVVSYSLSPLPDFWSNCSPLEQRHTAPSPEIRITASSPEPHTDSPSSRSLTSSPHITGISYTVVQPEDRATPTFPELSHLSTPEPDRTFVSPEASSPTHSRDSICSSIVESTGTPPDSPQISGFTSSDLQPEISLSNQPRYLTPSPEPKHRAPSPEPRYHTPSPIQQQSHPPQQLTSRDPAPVYPSPEENLLATLSTDYCLEHTPPITPSSTPEVKKYSSSVHNRSPSFKLDRGNQSVFAGIKSGSPLVAVSLPIITSPFSDTEENSPQQQSTERPVSTKTKEANFLDSLGSASFSEETKAFDRTLIQKEDSYNNPPVQIKSISPTFIVSQERGSTISPVHRATPDSLLQKLEKTQPEFTTYSQSSESSSSLKSVCTPEHLRRQLPTQVRRESKEKFTQNMAHDANRRTPSPPLTRFTPVHIIAPEKPYRHWQNRGHSPSQLVAFSPRGNLNKALTNRETPNVAPSDNNSQAHCVRLGGQLAMDRELQLEEERAVARERQIHREMERERKREERVPKKEEGWQGDASYRGEQVELSFNARNRKGPESHSAALTSRETRQGLPKVHSYSESLLATRQLQQQQSLLRLASQQDTRGGGPSRRLQHPAHQKKNSALGRAAASRPCRSSSSSMGSELDEADDEVKWFTDLAFHSLSSPEVDYLDMYSSSHRSSTNISQPSTQESPAGVNTSWQAYADFRGSAPRLDNDEYPFQQLSTNYSDGLDPSRRHEMGSFECVDVALEREDSRTVRRGVPKRQILLKRKNNAEGKQDESSENSSPAVMLESPSPETHTRETVMRQQSIPATTQECYPSTCSPEPNQKNERKLKQQKSTSLDETGSKTKMATCLIKSVLSKKILSVDKESGEEAEEVNPAFEETSLPIKSAVPSFKVSPKPDTHKCTSTPQSDYGLSSESLPGRVETSRKDDTKSPKSFGLRFSNRPSSSSSGRSVSFSQSDSEEADSQSRKATSLRSEIRSEMKVPFDSKQLRTGVRRADGIKIWDETGDSANSTAGTMGAPSATGASNSPARMINRDQEFENTEDFKQLQQIDTGAYTSKPQEIRIKAVEKKKASLNVCLTPEAENKSGITSPDMFSRVNEGKMEHNMEEKTGGDEGNGNNKLKTPIHKVRDVRHLVKNKYNLSFKAPNTVMPSDVNELMIEDFNEQMSDINEERRKEIISGKEQEETHKMRIQERREETQEENRVEREEDQKEEEDTKLLTLPPPSQSEGKPLSRPHPMQIQCKAVCWKEDKDKMSHCKKESQGEKPQVSSELVTEVSRESQKSENTNKQSCTTEDTTHDKPCQHDPKMAADTEETVTEMYKMTDKESKAVVVTTDRNTPMFASLPRVPSKEREVSTAVVLIRDGSNQAKTAASPSHEDIPTPVQIQSASLSPGLTTNSDVLGNTAHSVSMFLKEKGYQADIGAVVGDSLNSVEGKGPFHKHINCLEIPLQTSMLSDDEQNEPHREQTFSSSSTMSHSLSVSENKDMLTTMTEAGGVNNKPTIKDTVKQKSTPPLRNTPEQTPPLTKPGDFEAVKRLDPTFPPRSPAVRRFRQQPIEVKSLSKETQKQGIPANSTVNNITQAIEVKSVAKNSQKPVVPPKPSCKFKPADSGIMPNDAQKPSTSTVKPQGEERSQTIVVSSPTVYRKISSESTTTSNYSRKLAVSAVSSLKPPPSKTTISNLLIQPTTPSEPETINSREQQQPAASPQSSRYTQRTTTLAPASTTCAGLISASGSISDPVVSQVTGPSTAGANQASQPAVTDTNSQPIHTRMVCPREQAMLVTSNNTNQPAAVPTTQVPSYTHQPYRRSLSSERPRRTDDLCFYASDDPPSYDERESFSPLVLPDITPRKPVRYQPSSRPPPCSCSVGYPSHPGLSPSHHHRSPHNLTPPAPPHSPGQGVSYPVAQLPLRPHQCRPDPQPMSYQPSSPKSSPLGPNQPLALYQPLHQPFHQPPPCPPHPSLMQACTADRPMQPPQHIDPRRPPVHRSPQQQPQNMAGAPYSDPGHGHSPGLPPMDPQYLCGPQSLGPSYGSEYGGDSSSLYSESSYGQTPRRVLLDPETGKYFYIEVPVQPLRKMLFDPETGQYVEVLIPQQAMSHSGLYPPSAAPYPPLHNPNMYAPSAQYMPYSAPPPPAHSQTQPQPPRYPEASAEATIHPSGSGVSYRNQSGQGSKLEPQNRPPLDQNYLENMYYVPTGMNASPNPTPPDYYHKHPSNLPPTGGERS</sequence>
<proteinExistence type="predicted"/>
<evidence type="ECO:0000313" key="3">
    <source>
        <dbReference type="EMBL" id="KAG7517426.1"/>
    </source>
</evidence>
<feature type="compositionally biased region" description="Polar residues" evidence="1">
    <location>
        <begin position="1269"/>
        <end position="1291"/>
    </location>
</feature>
<feature type="compositionally biased region" description="Polar residues" evidence="1">
    <location>
        <begin position="1301"/>
        <end position="1312"/>
    </location>
</feature>
<feature type="region of interest" description="Disordered" evidence="1">
    <location>
        <begin position="2588"/>
        <end position="2688"/>
    </location>
</feature>
<feature type="region of interest" description="Disordered" evidence="1">
    <location>
        <begin position="492"/>
        <end position="708"/>
    </location>
</feature>
<feature type="region of interest" description="Disordered" evidence="1">
    <location>
        <begin position="1473"/>
        <end position="1498"/>
    </location>
</feature>
<feature type="region of interest" description="Disordered" evidence="1">
    <location>
        <begin position="836"/>
        <end position="892"/>
    </location>
</feature>
<feature type="compositionally biased region" description="Polar residues" evidence="1">
    <location>
        <begin position="569"/>
        <end position="616"/>
    </location>
</feature>
<feature type="region of interest" description="Disordered" evidence="1">
    <location>
        <begin position="363"/>
        <end position="429"/>
    </location>
</feature>
<feature type="compositionally biased region" description="Polar residues" evidence="1">
    <location>
        <begin position="2143"/>
        <end position="2166"/>
    </location>
</feature>
<accession>A0AAV6SM03</accession>
<feature type="compositionally biased region" description="Polar residues" evidence="1">
    <location>
        <begin position="1752"/>
        <end position="1763"/>
    </location>
</feature>
<feature type="compositionally biased region" description="Low complexity" evidence="1">
    <location>
        <begin position="520"/>
        <end position="529"/>
    </location>
</feature>
<feature type="region of interest" description="Disordered" evidence="1">
    <location>
        <begin position="2205"/>
        <end position="2234"/>
    </location>
</feature>
<feature type="domain" description="DUF4585" evidence="2">
    <location>
        <begin position="2513"/>
        <end position="2583"/>
    </location>
</feature>
<comment type="caution">
    <text evidence="3">The sequence shown here is derived from an EMBL/GenBank/DDBJ whole genome shotgun (WGS) entry which is preliminary data.</text>
</comment>
<feature type="compositionally biased region" description="Basic residues" evidence="1">
    <location>
        <begin position="1076"/>
        <end position="1085"/>
    </location>
</feature>
<feature type="compositionally biased region" description="Basic and acidic residues" evidence="1">
    <location>
        <begin position="1764"/>
        <end position="1775"/>
    </location>
</feature>
<dbReference type="PANTHER" id="PTHR33775">
    <property type="entry name" value="CARDIAC-ENRICHED FHL2-INTERACTING PROTEIN-RELATED"/>
    <property type="match status" value="1"/>
</dbReference>
<dbReference type="Pfam" id="PF15232">
    <property type="entry name" value="DUF4585"/>
    <property type="match status" value="1"/>
</dbReference>
<feature type="region of interest" description="Disordered" evidence="1">
    <location>
        <begin position="1725"/>
        <end position="1775"/>
    </location>
</feature>
<protein>
    <recommendedName>
        <fullName evidence="2">DUF4585 domain-containing protein</fullName>
    </recommendedName>
</protein>
<feature type="region of interest" description="Disordered" evidence="1">
    <location>
        <begin position="1357"/>
        <end position="1448"/>
    </location>
</feature>
<feature type="region of interest" description="Disordered" evidence="1">
    <location>
        <begin position="735"/>
        <end position="758"/>
    </location>
</feature>
<feature type="region of interest" description="Disordered" evidence="1">
    <location>
        <begin position="1643"/>
        <end position="1706"/>
    </location>
</feature>
<feature type="region of interest" description="Disordered" evidence="1">
    <location>
        <begin position="319"/>
        <end position="349"/>
    </location>
</feature>
<evidence type="ECO:0000256" key="1">
    <source>
        <dbReference type="SAM" id="MobiDB-lite"/>
    </source>
</evidence>
<dbReference type="InterPro" id="IPR052303">
    <property type="entry name" value="CEFIP"/>
</dbReference>